<reference evidence="4" key="1">
    <citation type="submission" date="2020-05" db="EMBL/GenBank/DDBJ databases">
        <title>Frigoriglobus tundricola gen. nov., sp. nov., a psychrotolerant cellulolytic planctomycete of the family Gemmataceae with two divergent copies of 16S rRNA gene.</title>
        <authorList>
            <person name="Kulichevskaya I.S."/>
            <person name="Ivanova A.A."/>
            <person name="Naumoff D.G."/>
            <person name="Beletsky A.V."/>
            <person name="Rijpstra W.I.C."/>
            <person name="Sinninghe Damste J.S."/>
            <person name="Mardanov A.V."/>
            <person name="Ravin N.V."/>
            <person name="Dedysh S.N."/>
        </authorList>
    </citation>
    <scope>NUCLEOTIDE SEQUENCE [LARGE SCALE GENOMIC DNA]</scope>
    <source>
        <strain evidence="4">PL17</strain>
    </source>
</reference>
<keyword evidence="1" id="KW-1133">Transmembrane helix</keyword>
<dbReference type="GO" id="GO:0019843">
    <property type="term" value="F:rRNA binding"/>
    <property type="evidence" value="ECO:0007669"/>
    <property type="project" value="TreeGrafter"/>
</dbReference>
<sequence>MSDAPHLAAAPVPVPEAPAPQPLLRTLAPLLHGVERQLRAWLDSRRKFPLPMIPRAELEGLADDLGRQAAALDVEKPLLVVMLMGGTGVGKSTLLNALAGGPIAQASFTRPTTRDPVVYFHHSIKTDRLDPALRVCRLAQHDRAGLEQKVIVDTPDIDSNDLANRDKLLALLPVADVVLYVGSQEKYHDRLGWELFKQQRQRRAFAFVLNKWDRCVTGESGLRPDEDLLNDLRAEGFESPLLFRTTAQLWLDAAKTATGSGTPPKPPDLPEGEQFGLLRTWLELGLTRLEIEAVKARGVGQLLAQITRVADHVRPPDLTGEAEKVRAVWEKTLATEADVQADVLVGTLEPYQTEVEHHFSVEDQQRFRGLMAAYLKLTTRLRYAGSGLRDRLPLGGLKTRLLGGRVETPVEWNLGAFVQECARTAGERVLDQRTTALVNRLLVEADARGYPLALLTEPAHAAGRLDWRERMTRAVIDALAEVERQATHPTGWRRPLRAALALAANTLPEIALVATAGYLLWNFFVRNEVPDFFRMSLVALVPLLVIIVFHLLIVLLLPVRWPAIRSEFRRQLGGRMAAELGRCFLSVPGEVAAAVREERRQVDELVAETKQVSDWLAERQEAARVTELYGK</sequence>
<dbReference type="PANTHER" id="PTHR42698:SF1">
    <property type="entry name" value="GTPASE ERA, MITOCHONDRIAL"/>
    <property type="match status" value="1"/>
</dbReference>
<protein>
    <recommendedName>
        <fullName evidence="2">G domain-containing protein</fullName>
    </recommendedName>
</protein>
<dbReference type="GO" id="GO:0005525">
    <property type="term" value="F:GTP binding"/>
    <property type="evidence" value="ECO:0007669"/>
    <property type="project" value="InterPro"/>
</dbReference>
<name>A0A6M5Z0B7_9BACT</name>
<feature type="transmembrane region" description="Helical" evidence="1">
    <location>
        <begin position="498"/>
        <end position="521"/>
    </location>
</feature>
<dbReference type="CDD" id="cd00882">
    <property type="entry name" value="Ras_like_GTPase"/>
    <property type="match status" value="1"/>
</dbReference>
<dbReference type="AlphaFoldDB" id="A0A6M5Z0B7"/>
<dbReference type="KEGG" id="ftj:FTUN_6836"/>
<keyword evidence="1" id="KW-0812">Transmembrane</keyword>
<dbReference type="GO" id="GO:0043024">
    <property type="term" value="F:ribosomal small subunit binding"/>
    <property type="evidence" value="ECO:0007669"/>
    <property type="project" value="TreeGrafter"/>
</dbReference>
<dbReference type="GO" id="GO:0000028">
    <property type="term" value="P:ribosomal small subunit assembly"/>
    <property type="evidence" value="ECO:0007669"/>
    <property type="project" value="TreeGrafter"/>
</dbReference>
<evidence type="ECO:0000256" key="1">
    <source>
        <dbReference type="SAM" id="Phobius"/>
    </source>
</evidence>
<dbReference type="InterPro" id="IPR005662">
    <property type="entry name" value="GTPase_Era-like"/>
</dbReference>
<feature type="domain" description="G" evidence="2">
    <location>
        <begin position="81"/>
        <end position="211"/>
    </location>
</feature>
<organism evidence="3 4">
    <name type="scientific">Frigoriglobus tundricola</name>
    <dbReference type="NCBI Taxonomy" id="2774151"/>
    <lineage>
        <taxon>Bacteria</taxon>
        <taxon>Pseudomonadati</taxon>
        <taxon>Planctomycetota</taxon>
        <taxon>Planctomycetia</taxon>
        <taxon>Gemmatales</taxon>
        <taxon>Gemmataceae</taxon>
        <taxon>Frigoriglobus</taxon>
    </lineage>
</organism>
<gene>
    <name evidence="3" type="ORF">FTUN_6836</name>
</gene>
<accession>A0A6M5Z0B7</accession>
<proteinExistence type="predicted"/>
<dbReference type="GO" id="GO:0005829">
    <property type="term" value="C:cytosol"/>
    <property type="evidence" value="ECO:0007669"/>
    <property type="project" value="TreeGrafter"/>
</dbReference>
<dbReference type="Gene3D" id="3.40.50.300">
    <property type="entry name" value="P-loop containing nucleotide triphosphate hydrolases"/>
    <property type="match status" value="1"/>
</dbReference>
<evidence type="ECO:0000313" key="3">
    <source>
        <dbReference type="EMBL" id="QJW99234.1"/>
    </source>
</evidence>
<evidence type="ECO:0000259" key="2">
    <source>
        <dbReference type="Pfam" id="PF01926"/>
    </source>
</evidence>
<dbReference type="InterPro" id="IPR027417">
    <property type="entry name" value="P-loop_NTPase"/>
</dbReference>
<keyword evidence="1" id="KW-0472">Membrane</keyword>
<dbReference type="EMBL" id="CP053452">
    <property type="protein sequence ID" value="QJW99234.1"/>
    <property type="molecule type" value="Genomic_DNA"/>
</dbReference>
<evidence type="ECO:0000313" key="4">
    <source>
        <dbReference type="Proteomes" id="UP000503447"/>
    </source>
</evidence>
<dbReference type="RefSeq" id="WP_171474235.1">
    <property type="nucleotide sequence ID" value="NZ_CP053452.2"/>
</dbReference>
<feature type="transmembrane region" description="Helical" evidence="1">
    <location>
        <begin position="533"/>
        <end position="559"/>
    </location>
</feature>
<dbReference type="PANTHER" id="PTHR42698">
    <property type="entry name" value="GTPASE ERA"/>
    <property type="match status" value="1"/>
</dbReference>
<dbReference type="InterPro" id="IPR006073">
    <property type="entry name" value="GTP-bd"/>
</dbReference>
<keyword evidence="4" id="KW-1185">Reference proteome</keyword>
<dbReference type="SUPFAM" id="SSF52540">
    <property type="entry name" value="P-loop containing nucleoside triphosphate hydrolases"/>
    <property type="match status" value="1"/>
</dbReference>
<dbReference type="Pfam" id="PF01926">
    <property type="entry name" value="MMR_HSR1"/>
    <property type="match status" value="1"/>
</dbReference>
<dbReference type="Proteomes" id="UP000503447">
    <property type="component" value="Chromosome"/>
</dbReference>